<proteinExistence type="predicted"/>
<organism evidence="3 4">
    <name type="scientific">Aromia moschata</name>
    <dbReference type="NCBI Taxonomy" id="1265417"/>
    <lineage>
        <taxon>Eukaryota</taxon>
        <taxon>Metazoa</taxon>
        <taxon>Ecdysozoa</taxon>
        <taxon>Arthropoda</taxon>
        <taxon>Hexapoda</taxon>
        <taxon>Insecta</taxon>
        <taxon>Pterygota</taxon>
        <taxon>Neoptera</taxon>
        <taxon>Endopterygota</taxon>
        <taxon>Coleoptera</taxon>
        <taxon>Polyphaga</taxon>
        <taxon>Cucujiformia</taxon>
        <taxon>Chrysomeloidea</taxon>
        <taxon>Cerambycidae</taxon>
        <taxon>Cerambycinae</taxon>
        <taxon>Callichromatini</taxon>
        <taxon>Aromia</taxon>
    </lineage>
</organism>
<feature type="region of interest" description="Disordered" evidence="1">
    <location>
        <begin position="1"/>
        <end position="25"/>
    </location>
</feature>
<dbReference type="Pfam" id="PF02854">
    <property type="entry name" value="MIF4G"/>
    <property type="match status" value="2"/>
</dbReference>
<dbReference type="PANTHER" id="PTHR12839:SF7">
    <property type="entry name" value="REGULATOR OF NONSENSE TRANSCRIPTS 2"/>
    <property type="match status" value="1"/>
</dbReference>
<dbReference type="GO" id="GO:0003723">
    <property type="term" value="F:RNA binding"/>
    <property type="evidence" value="ECO:0007669"/>
    <property type="project" value="InterPro"/>
</dbReference>
<dbReference type="GO" id="GO:0005737">
    <property type="term" value="C:cytoplasm"/>
    <property type="evidence" value="ECO:0007669"/>
    <property type="project" value="TreeGrafter"/>
</dbReference>
<feature type="compositionally biased region" description="Acidic residues" evidence="1">
    <location>
        <begin position="403"/>
        <end position="429"/>
    </location>
</feature>
<dbReference type="SMART" id="SM00543">
    <property type="entry name" value="MIF4G"/>
    <property type="match status" value="2"/>
</dbReference>
<gene>
    <name evidence="3" type="ORF">NQ318_009270</name>
</gene>
<reference evidence="3" key="1">
    <citation type="journal article" date="2023" name="Insect Mol. Biol.">
        <title>Genome sequencing provides insights into the evolution of gene families encoding plant cell wall-degrading enzymes in longhorned beetles.</title>
        <authorList>
            <person name="Shin N.R."/>
            <person name="Okamura Y."/>
            <person name="Kirsch R."/>
            <person name="Pauchet Y."/>
        </authorList>
    </citation>
    <scope>NUCLEOTIDE SEQUENCE</scope>
    <source>
        <strain evidence="3">AMC_N1</strain>
    </source>
</reference>
<dbReference type="GO" id="GO:0000184">
    <property type="term" value="P:nuclear-transcribed mRNA catabolic process, nonsense-mediated decay"/>
    <property type="evidence" value="ECO:0007669"/>
    <property type="project" value="InterPro"/>
</dbReference>
<dbReference type="Proteomes" id="UP001162162">
    <property type="component" value="Unassembled WGS sequence"/>
</dbReference>
<accession>A0AAV8YJ69</accession>
<comment type="caution">
    <text evidence="3">The sequence shown here is derived from an EMBL/GenBank/DDBJ whole genome shotgun (WGS) entry which is preliminary data.</text>
</comment>
<evidence type="ECO:0000259" key="2">
    <source>
        <dbReference type="SMART" id="SM00543"/>
    </source>
</evidence>
<dbReference type="Gene3D" id="1.25.40.180">
    <property type="match status" value="2"/>
</dbReference>
<evidence type="ECO:0000313" key="4">
    <source>
        <dbReference type="Proteomes" id="UP001162162"/>
    </source>
</evidence>
<dbReference type="EMBL" id="JAPWTK010000086">
    <property type="protein sequence ID" value="KAJ8951336.1"/>
    <property type="molecule type" value="Genomic_DNA"/>
</dbReference>
<protein>
    <recommendedName>
        <fullName evidence="2">MIF4G domain-containing protein</fullName>
    </recommendedName>
</protein>
<feature type="region of interest" description="Disordered" evidence="1">
    <location>
        <begin position="403"/>
        <end position="433"/>
    </location>
</feature>
<evidence type="ECO:0000313" key="3">
    <source>
        <dbReference type="EMBL" id="KAJ8951336.1"/>
    </source>
</evidence>
<dbReference type="GO" id="GO:0035145">
    <property type="term" value="C:exon-exon junction complex"/>
    <property type="evidence" value="ECO:0007669"/>
    <property type="project" value="TreeGrafter"/>
</dbReference>
<dbReference type="AlphaFoldDB" id="A0AAV8YJ69"/>
<feature type="domain" description="MIF4G" evidence="2">
    <location>
        <begin position="70"/>
        <end position="273"/>
    </location>
</feature>
<dbReference type="InterPro" id="IPR039762">
    <property type="entry name" value="Nmd2/UPF2"/>
</dbReference>
<dbReference type="FunFam" id="1.25.40.180:FF:000015">
    <property type="entry name" value="regulator of nonsense transcripts 2 isoform X1"/>
    <property type="match status" value="1"/>
</dbReference>
<name>A0AAV8YJ69_9CUCU</name>
<keyword evidence="4" id="KW-1185">Reference proteome</keyword>
<dbReference type="FunFam" id="1.25.40.180:FF:000014">
    <property type="entry name" value="Putative regulator of nonsense transcripts 2"/>
    <property type="match status" value="1"/>
</dbReference>
<dbReference type="InterPro" id="IPR016024">
    <property type="entry name" value="ARM-type_fold"/>
</dbReference>
<dbReference type="InterPro" id="IPR003890">
    <property type="entry name" value="MIF4G-like_typ-3"/>
</dbReference>
<feature type="domain" description="MIF4G" evidence="2">
    <location>
        <begin position="442"/>
        <end position="631"/>
    </location>
</feature>
<sequence>MTINESSEQDGEKEGPEENISDEAEKNMITSYIKEVEERLNFKKEMRNANQNAVNVRPSDSHFSKLDSSLKKNTAFVKKIKNFSSAQVDTYLKDMSSLNLSKYISEIAAAIVESKLKMNDVPAAVKLCTVLHQTYAEFSQHLFENWQKTLAIKVGEKIPNPSKLRVDLRFYGELLQAGIFANKNALSLLGSVLTNLINMDKEDHFNIAIILSFCKHCGDDFAGLVPRKMRELSSKYEMEIPKSLFLPPEKQHNVRSLLKDYYVSLSKHIVKDHIEMQNFEKQNMRILQTKGELSQDRKDRLEQLQSAYEKLLANTKQFSEILDEDMPVLKAQSLPKSEESMIVTGSGPDLEDGSASIENIWCDVETQRFYCDLPELTVFLPTAFLNKGQTPPPAEIVTEEVLDSELPVEDLDEDSKSEDAPAPEEEVEDSTATTASNKIVLEAFLNNLPNCVNREMIDNAAIDFLVTLNNKHNRKKLVRGLFGVNRTRLDLLPFYARFVAILHPALPEVGNELCQMLRQDFKYHVRKKDQINIESKIKVVRFIGELVKFKLYSKIEALYCLKVLLHDFSHHHIEMACNLLEVCGRFLYCSPDSHQRTKVYLEQMMRKKAVMALDSRYVTQIENAYYYVNPPEVVTITKKRQARHPSVYKETTVPRPPKE</sequence>
<dbReference type="PANTHER" id="PTHR12839">
    <property type="entry name" value="NONSENSE-MEDIATED MRNA DECAY PROTEIN 2 UP-FRAMESHIFT SUPPRESSOR 2"/>
    <property type="match status" value="1"/>
</dbReference>
<dbReference type="SUPFAM" id="SSF48371">
    <property type="entry name" value="ARM repeat"/>
    <property type="match status" value="2"/>
</dbReference>
<evidence type="ECO:0000256" key="1">
    <source>
        <dbReference type="SAM" id="MobiDB-lite"/>
    </source>
</evidence>